<protein>
    <submittedName>
        <fullName evidence="2">Outer membrane beta-barrel domain-containing protein</fullName>
    </submittedName>
</protein>
<dbReference type="SUPFAM" id="SSF56925">
    <property type="entry name" value="OMPA-like"/>
    <property type="match status" value="1"/>
</dbReference>
<proteinExistence type="predicted"/>
<dbReference type="InterPro" id="IPR030820">
    <property type="entry name" value="OMP_myx_plus_Proteobacteria"/>
</dbReference>
<dbReference type="RefSeq" id="WP_063206487.1">
    <property type="nucleotide sequence ID" value="NZ_LUKD01000001.1"/>
</dbReference>
<feature type="signal peptide" evidence="1">
    <location>
        <begin position="1"/>
        <end position="23"/>
    </location>
</feature>
<dbReference type="AlphaFoldDB" id="A0A162H3Q3"/>
<dbReference type="OrthoDB" id="5290178at2"/>
<evidence type="ECO:0000256" key="1">
    <source>
        <dbReference type="SAM" id="SignalP"/>
    </source>
</evidence>
<dbReference type="Proteomes" id="UP000075799">
    <property type="component" value="Unassembled WGS sequence"/>
</dbReference>
<comment type="caution">
    <text evidence="2">The sequence shown here is derived from an EMBL/GenBank/DDBJ whole genome shotgun (WGS) entry which is preliminary data.</text>
</comment>
<dbReference type="InterPro" id="IPR011250">
    <property type="entry name" value="OMP/PagP_B-barrel"/>
</dbReference>
<organism evidence="2 3">
    <name type="scientific">Bdellovibrio bacteriovorus</name>
    <dbReference type="NCBI Taxonomy" id="959"/>
    <lineage>
        <taxon>Bacteria</taxon>
        <taxon>Pseudomonadati</taxon>
        <taxon>Bdellovibrionota</taxon>
        <taxon>Bdellovibrionia</taxon>
        <taxon>Bdellovibrionales</taxon>
        <taxon>Pseudobdellovibrionaceae</taxon>
        <taxon>Bdellovibrio</taxon>
    </lineage>
</organism>
<name>A0A162H3Q3_BDEBC</name>
<feature type="chain" id="PRO_5007834708" evidence="1">
    <location>
        <begin position="24"/>
        <end position="265"/>
    </location>
</feature>
<gene>
    <name evidence="2" type="ORF">AZI87_10540</name>
</gene>
<evidence type="ECO:0000313" key="3">
    <source>
        <dbReference type="Proteomes" id="UP000075799"/>
    </source>
</evidence>
<sequence>MLNKNLTKVFLLLALIAPAAVQAQSAESDELDVIELEIDRSAPRQNSISNSAPSYSETSPRDNTLTDFSGLGSLSPFQEVSVIQKRFLPKTGRFQLFGGLTTVTNDPFFLTFGGVAKASYFLNESWGVELNYFGLTSSDRTSTEELRDIQGVSTENLVYPKSYFGVDVMYIPVYGKMTWFNEKIVPFDLYVSAGYGTTNTQAGENAGTIHLATGQIFALSKAYAVRWDFSWNFFNATGIDGSTNSFNNLFLTVGVSWFFPEASYR</sequence>
<dbReference type="NCBIfam" id="TIGR04565">
    <property type="entry name" value="OMP_myx_plus"/>
    <property type="match status" value="1"/>
</dbReference>
<accession>A0A162H3Q3</accession>
<dbReference type="EMBL" id="LUKD01000001">
    <property type="protein sequence ID" value="KYG69597.1"/>
    <property type="molecule type" value="Genomic_DNA"/>
</dbReference>
<evidence type="ECO:0000313" key="2">
    <source>
        <dbReference type="EMBL" id="KYG69597.1"/>
    </source>
</evidence>
<keyword evidence="1" id="KW-0732">Signal</keyword>
<reference evidence="2 3" key="1">
    <citation type="submission" date="2016-03" db="EMBL/GenBank/DDBJ databases">
        <authorList>
            <person name="Ploux O."/>
        </authorList>
    </citation>
    <scope>NUCLEOTIDE SEQUENCE [LARGE SCALE GENOMIC DNA]</scope>
    <source>
        <strain evidence="2 3">EC13</strain>
    </source>
</reference>